<sequence length="1980" mass="221945">MRWPSNEASAQNTDKTVDQGDTFLTPQWTNDPSLQTSSNKFHSSNKIPFHTSKNVASFNLPSHPQHRNSIPALGIHDQFSNISENNGAGGFSENISGGFSTGGVNSSPTTDDAIKNKKYQAKEVQLVSWSHAHTISEEDVMVDITLLPKDTKEGDIAELRSPENGLRFYFIVKPLNEELMKITPPVQISLKEELKKIFDIPSRSKVLVKLLPSEKAKADAIELRFKDTYLTRADMWRISSFLTNTCCYKDQIVTYCKLIRTTICEIYRNGKKVSSGYIGPNTRIIYRSDSSRLVFFIQMSSEMWHFEEQGHIIFHKMINSFFPEVFKRWRNQDSHHVVTIILFTTVDTSSDNKRLQHGETVKTKTDYFRVVVDQLDVCNNWDEIMEKLRYEFTRFEKDVLLEKSGKITGRIVPAVKGNILEAINMVTTLVSGKYRDRDLRRTGVQALIVTPGTGIYDVDYDLLYETSTKLTNLEIGIDLVCLGRPPLHVTPLFRFKDKRRGGLISHCVPSWLDISFWSSNERKGSQWIPRCKIYEIQMMGVMENEVSSIAIDHLPQVPNYKSMDEEMDQYDCQVFCISEPSKTLILEDDKKRDLEYAPKIIKSTRESVAPQQTEYARPIVTAVKSTIGIDVSGVDVPIVQPKKSALTSLLCADKAIKRAVSSSSSAMSPSLSAVSSLGSGTETAPQSPNFLPVSSPAVNSQTLNSPATTSAATGSIKSINKAKLFWKRASTLTLRSFYRGGDDTNSNNPEPDKSVTPSQLDDAENLNAPFKSFADITRVSSSASLQTNSMSTGMASQNSDSNPISPTIKSSSASILAHDYNDAPLNTDSIATLPGPLSTLVGPLATNFPASAINTVTSVISNPTLSTIGMTNKPSSSIMGTYSETLSSEQNDNFSTRPSLSVAIQPQEQNSSLSHLFPINNNHNLVKLEEVSKNDADTVSDVPGKGQGDNTLKTPIVTSPSTGNNSSVVSPISPSVPTSNLSSSVKQNDKNLEGLILNLQSSLLRPERTVKASSNSNTGPFGKISGATKLNNISSIPHVQAMPITQARKRLDLDFMANAHHETTVTTQAITKQTTGLNEVSSQKMPESKIDVQSNSNIAGLSNSLSSHEFNQIVKKGKSKAERREEEHSMWMTIDNPSNVPQGMIIDISNYGRWQYVYPHKIKRRTVKWRSLISPAALPLLSSNFPSLLQLRQKYSVQNYDAILKTDTSEYQSTTELVMEMVAIRISMGFQIISVKEVSFAERVLFNGSPNSVVEIVQDDASGKRFYMSLGSQIHRISFDSGTNVNVRVYTKHDATSLLSDNHKLGVNENGWSEKEYNPLVKTRFLDSYNILRVKINSGIPTFNWNQIDQILTGYEDYVLNDPRMYRMRLVLIPVDIPQTMTKFPDGQHKLTAEEIRLEGLRRLASTLHRDRYYSARDEKSEAENLKRDDIIPKISFYTGDLTSFLLSMDYNTDDLNISSSSSANGGGKNTLFIMPTERFTRKSFARLSQLATELVSDRGVKCIDRSWHWKKHAHCFIGTEMVNWLLMNFRDIETADEAVEYGNYLMRNGLFHHVENRHPFLNGHYFYRLSPEYDEQSNSNKSWFSSSRPDQNSKRPDSSSGDSSMILSKIGRHPQSSTSLKDLGSSMHSLGHKRSGSMDDSAPASPALLGQRQTQQPKNTSPGLHGISNSNRSVSQTQGSGTSGLSGGTNMSESTDSSPKPRVELSRSMRYNLDKTIPKKSSRPEILTVHLDRVHNPENCFQLRLEWLNTTPKFIDEKLVYITQLTEKYGLRLVQVPLQEINQLKYTNPFCSLFPVKMAIDPRSIIRLKNQANSTNNPNFFKDLRSPIPNIIEEPLVDDEWYYHKFVLKKCDFVYDMGPFSSTLTSRFNVTFSWGDQTYKSIQYIHKSGLCIAQIVGEREFVLMINSLAVNRIDPSKRRENNQPEEILERFKEVCMDTSQLMTWFDEAIQLWKNKEQSDVVQNSNPSSTNSTPQMTSQG</sequence>
<feature type="compositionally biased region" description="Polar residues" evidence="5">
    <location>
        <begin position="948"/>
        <end position="963"/>
    </location>
</feature>
<dbReference type="CDD" id="cd04449">
    <property type="entry name" value="DEP_DEPDC5-like"/>
    <property type="match status" value="1"/>
</dbReference>
<feature type="domain" description="DEP" evidence="6">
    <location>
        <begin position="1497"/>
        <end position="1572"/>
    </location>
</feature>
<reference evidence="7 8" key="1">
    <citation type="submission" date="2019-09" db="EMBL/GenBank/DDBJ databases">
        <authorList>
            <person name="Brejova B."/>
        </authorList>
    </citation>
    <scope>NUCLEOTIDE SEQUENCE [LARGE SCALE GENOMIC DNA]</scope>
</reference>
<dbReference type="EMBL" id="CABVLU010000003">
    <property type="protein sequence ID" value="VVT55660.1"/>
    <property type="molecule type" value="Genomic_DNA"/>
</dbReference>
<dbReference type="PANTHER" id="PTHR13179:SF8">
    <property type="entry name" value="GATOR COMPLEX PROTEIN DEPDC5"/>
    <property type="match status" value="1"/>
</dbReference>
<dbReference type="PROSITE" id="PS50186">
    <property type="entry name" value="DEP"/>
    <property type="match status" value="1"/>
</dbReference>
<dbReference type="OrthoDB" id="39497at2759"/>
<feature type="compositionally biased region" description="Low complexity" evidence="5">
    <location>
        <begin position="964"/>
        <end position="985"/>
    </location>
</feature>
<keyword evidence="8" id="KW-1185">Reference proteome</keyword>
<feature type="region of interest" description="Disordered" evidence="5">
    <location>
        <begin position="666"/>
        <end position="712"/>
    </location>
</feature>
<feature type="region of interest" description="Disordered" evidence="5">
    <location>
        <begin position="1960"/>
        <end position="1980"/>
    </location>
</feature>
<evidence type="ECO:0000256" key="5">
    <source>
        <dbReference type="SAM" id="MobiDB-lite"/>
    </source>
</evidence>
<feature type="compositionally biased region" description="Polar residues" evidence="5">
    <location>
        <begin position="22"/>
        <end position="41"/>
    </location>
</feature>
<dbReference type="Pfam" id="PF12257">
    <property type="entry name" value="IML1"/>
    <property type="match status" value="1"/>
</dbReference>
<evidence type="ECO:0000313" key="7">
    <source>
        <dbReference type="EMBL" id="VVT55660.1"/>
    </source>
</evidence>
<dbReference type="GO" id="GO:1990130">
    <property type="term" value="C:GATOR1 complex"/>
    <property type="evidence" value="ECO:0007669"/>
    <property type="project" value="TreeGrafter"/>
</dbReference>
<dbReference type="SUPFAM" id="SSF46785">
    <property type="entry name" value="Winged helix' DNA-binding domain"/>
    <property type="match status" value="1"/>
</dbReference>
<feature type="region of interest" description="Disordered" evidence="5">
    <location>
        <begin position="1579"/>
        <end position="1708"/>
    </location>
</feature>
<evidence type="ECO:0000256" key="4">
    <source>
        <dbReference type="ARBA" id="ARBA00021881"/>
    </source>
</evidence>
<organism evidence="7 8">
    <name type="scientific">Magnusiomyces paraingens</name>
    <dbReference type="NCBI Taxonomy" id="2606893"/>
    <lineage>
        <taxon>Eukaryota</taxon>
        <taxon>Fungi</taxon>
        <taxon>Dikarya</taxon>
        <taxon>Ascomycota</taxon>
        <taxon>Saccharomycotina</taxon>
        <taxon>Dipodascomycetes</taxon>
        <taxon>Dipodascales</taxon>
        <taxon>Dipodascaceae</taxon>
        <taxon>Magnusiomyces</taxon>
    </lineage>
</organism>
<feature type="compositionally biased region" description="Polar residues" evidence="5">
    <location>
        <begin position="743"/>
        <end position="759"/>
    </location>
</feature>
<comment type="subcellular location">
    <subcellularLocation>
        <location evidence="1">Vacuole membrane</location>
        <topology evidence="1">Peripheral membrane protein</topology>
    </subcellularLocation>
</comment>
<dbReference type="GeneID" id="43583498"/>
<dbReference type="InterPro" id="IPR027244">
    <property type="entry name" value="IML1"/>
</dbReference>
<dbReference type="PANTHER" id="PTHR13179">
    <property type="entry name" value="DEP DOMAIN CONTAINING PROTEIN 5"/>
    <property type="match status" value="1"/>
</dbReference>
<feature type="compositionally biased region" description="Polar residues" evidence="5">
    <location>
        <begin position="696"/>
        <end position="712"/>
    </location>
</feature>
<evidence type="ECO:0000259" key="6">
    <source>
        <dbReference type="PROSITE" id="PS50186"/>
    </source>
</evidence>
<dbReference type="SMART" id="SM00049">
    <property type="entry name" value="DEP"/>
    <property type="match status" value="1"/>
</dbReference>
<dbReference type="RefSeq" id="XP_031855289.1">
    <property type="nucleotide sequence ID" value="XM_031999398.1"/>
</dbReference>
<evidence type="ECO:0000256" key="3">
    <source>
        <dbReference type="ARBA" id="ARBA00018529"/>
    </source>
</evidence>
<dbReference type="GO" id="GO:0035556">
    <property type="term" value="P:intracellular signal transduction"/>
    <property type="evidence" value="ECO:0007669"/>
    <property type="project" value="InterPro"/>
</dbReference>
<dbReference type="InterPro" id="IPR036388">
    <property type="entry name" value="WH-like_DNA-bd_sf"/>
</dbReference>
<protein>
    <recommendedName>
        <fullName evidence="3">Vacuolar membrane-associated protein IML1</fullName>
    </recommendedName>
    <alternativeName>
        <fullName evidence="4">Vacuolar membrane-associated protein iml1</fullName>
    </alternativeName>
</protein>
<feature type="region of interest" description="Disordered" evidence="5">
    <location>
        <begin position="1"/>
        <end position="41"/>
    </location>
</feature>
<feature type="compositionally biased region" description="Low complexity" evidence="5">
    <location>
        <begin position="1963"/>
        <end position="1980"/>
    </location>
</feature>
<feature type="compositionally biased region" description="Polar residues" evidence="5">
    <location>
        <begin position="1652"/>
        <end position="1673"/>
    </location>
</feature>
<feature type="region of interest" description="Disordered" evidence="5">
    <location>
        <begin position="936"/>
        <end position="985"/>
    </location>
</feature>
<dbReference type="Proteomes" id="UP000398389">
    <property type="component" value="Unassembled WGS sequence"/>
</dbReference>
<feature type="compositionally biased region" description="Low complexity" evidence="5">
    <location>
        <begin position="1579"/>
        <end position="1588"/>
    </location>
</feature>
<comment type="similarity">
    <text evidence="2">Belongs to the IML1 family.</text>
</comment>
<evidence type="ECO:0000256" key="2">
    <source>
        <dbReference type="ARBA" id="ARBA00005643"/>
    </source>
</evidence>
<dbReference type="GO" id="GO:1904262">
    <property type="term" value="P:negative regulation of TORC1 signaling"/>
    <property type="evidence" value="ECO:0007669"/>
    <property type="project" value="TreeGrafter"/>
</dbReference>
<dbReference type="GO" id="GO:0010508">
    <property type="term" value="P:positive regulation of autophagy"/>
    <property type="evidence" value="ECO:0007669"/>
    <property type="project" value="TreeGrafter"/>
</dbReference>
<feature type="compositionally biased region" description="Low complexity" evidence="5">
    <location>
        <begin position="666"/>
        <end position="680"/>
    </location>
</feature>
<dbReference type="Pfam" id="PF00610">
    <property type="entry name" value="DEP"/>
    <property type="match status" value="1"/>
</dbReference>
<feature type="region of interest" description="Disordered" evidence="5">
    <location>
        <begin position="738"/>
        <end position="762"/>
    </location>
</feature>
<dbReference type="Gene3D" id="1.10.10.10">
    <property type="entry name" value="Winged helix-like DNA-binding domain superfamily/Winged helix DNA-binding domain"/>
    <property type="match status" value="1"/>
</dbReference>
<gene>
    <name evidence="7" type="ORF">SAPINGB_P004683</name>
</gene>
<proteinExistence type="inferred from homology"/>
<dbReference type="InterPro" id="IPR000591">
    <property type="entry name" value="DEP_dom"/>
</dbReference>
<dbReference type="InterPro" id="IPR048255">
    <property type="entry name" value="IML1_N"/>
</dbReference>
<feature type="compositionally biased region" description="Low complexity" evidence="5">
    <location>
        <begin position="1599"/>
        <end position="1609"/>
    </location>
</feature>
<dbReference type="GO" id="GO:0005774">
    <property type="term" value="C:vacuolar membrane"/>
    <property type="evidence" value="ECO:0007669"/>
    <property type="project" value="UniProtKB-SubCell"/>
</dbReference>
<evidence type="ECO:0000256" key="1">
    <source>
        <dbReference type="ARBA" id="ARBA00004148"/>
    </source>
</evidence>
<dbReference type="InterPro" id="IPR036390">
    <property type="entry name" value="WH_DNA-bd_sf"/>
</dbReference>
<dbReference type="GO" id="GO:0005096">
    <property type="term" value="F:GTPase activator activity"/>
    <property type="evidence" value="ECO:0007669"/>
    <property type="project" value="InterPro"/>
</dbReference>
<evidence type="ECO:0000313" key="8">
    <source>
        <dbReference type="Proteomes" id="UP000398389"/>
    </source>
</evidence>
<feature type="region of interest" description="Disordered" evidence="5">
    <location>
        <begin position="784"/>
        <end position="810"/>
    </location>
</feature>
<accession>A0A5E8C138</accession>
<feature type="compositionally biased region" description="Polar residues" evidence="5">
    <location>
        <begin position="1"/>
        <end position="14"/>
    </location>
</feature>
<name>A0A5E8C138_9ASCO</name>